<dbReference type="InterPro" id="IPR027417">
    <property type="entry name" value="P-loop_NTPase"/>
</dbReference>
<dbReference type="Gene3D" id="2.130.10.10">
    <property type="entry name" value="YVTN repeat-like/Quinoprotein amine dehydrogenase"/>
    <property type="match status" value="4"/>
</dbReference>
<feature type="repeat" description="WD" evidence="3">
    <location>
        <begin position="1098"/>
        <end position="1132"/>
    </location>
</feature>
<dbReference type="SUPFAM" id="SSF52540">
    <property type="entry name" value="P-loop containing nucleoside triphosphate hydrolases"/>
    <property type="match status" value="1"/>
</dbReference>
<evidence type="ECO:0000313" key="6">
    <source>
        <dbReference type="EMBL" id="CAE7099359.1"/>
    </source>
</evidence>
<feature type="repeat" description="WD" evidence="3">
    <location>
        <begin position="1271"/>
        <end position="1312"/>
    </location>
</feature>
<feature type="repeat" description="WD" evidence="3">
    <location>
        <begin position="1185"/>
        <end position="1218"/>
    </location>
</feature>
<dbReference type="Gene3D" id="3.40.50.300">
    <property type="entry name" value="P-loop containing nucleotide triphosphate hydrolases"/>
    <property type="match status" value="1"/>
</dbReference>
<protein>
    <recommendedName>
        <fullName evidence="5">Nephrocystin 3-like N-terminal domain-containing protein</fullName>
    </recommendedName>
</protein>
<evidence type="ECO:0000256" key="2">
    <source>
        <dbReference type="ARBA" id="ARBA00022737"/>
    </source>
</evidence>
<sequence>MSSQQLLGDREKRSIRQTMRSGVKWLKDVSKRPSSPRLPPGSPASLPTPSESSNLSASRVTMPLLSSGLPTSIESESMIEASGSSTQVAVLDYEGENNLEVKEPENIIWSRLANSLRALETGVGLFPPLKSAIGAFRGCLDIVQQAAQNRADYGELANELQSMADMLKQFAGGLELEPSNGSIANIAQCMQHEVSDIERRQDGGADRRLRDATHDQENVIRCYRRVERLFRQLQTDLSMRTKKEVKEMNERALLQCIAPIDDARYNSSYSDTIRRRGCTAQTREAIHGALQNWTTNPHSERIYWMNGMAGTGKTTITYSYCEWLESTNRLGASFFCSRISSTCRSLSQIVPTVASQLARFSPAFRSRLCAVLNNDPVAGKLNVGQQFEKLIYQPLLESKDAIPDGVVIVIDALDECDDNYSVRLLLDVLLKFAEQLPLKFFVASRPEAVIRDRMISQGGSSRFIVYLHDIEHSIVEEDIKKYLTEAFTPMESPPSQAQVELLAKRSRNLFIYAATVVRYIYPDDISVDSTDRLVLMLNAVTSSTPGATSDDRYNDLDLLYTTVLSAVFESRLGHHEKDRMRRVLWTIVCAREPIPVATIAFLAGMTERQVLSALQWLRSVVHVPENSSLISPLHASFPEYMLAEPRSKNFHCIEFKSNEVLAHRCFEAMESELRFNICALESSYLTDDQIPDLEARVARCISPTLSYACQYWSSHLRQSPPIENTGDMLLDFLSNRLLFWMEVLSLSRCIGMGASMMQQAQTWLQKTGNKQDDTQKRVSDARNFITWFAANPCSRSTPHIYISALPLCARSSWVYHHYSQRIQGLACVLASKHDESMLAIWNVAYLIFSLAISPNGNSVATGGSHGSVQVYNIHTGALIAGPFQGHTDQVYSVAFCPNGVHIATSSYDKTIIVWDALTGRVVTGPLRKHTRSVNSVAFAPDGIRLVSGSSDKTIIVWDISTGDIALGPLHGHTGAIWSVCFSPTNQLVASCSDDLSIRLWDAQTGADVAILGGHKRPIKTATFSPDANRLASCSLDGTIQLWDIATRTIIRQPLIAHIPGIKSIDFSSDNEHIVSGGSEDGSIIVWNTFTGLPVLGPFSGHSTRVERVVFSPDNTRVVSCSTDQTMRLWDVEIKSKAIKSRSREVSVGPVAFLPNRTHFISNSSIGVPRLWDIRTGKSTPLTLEIQEQLGDIQSLTVSSRGIYAAVGINDGTIQVWDVLTGNGACRPLGGRLGMIHSLSFSFDDTHLCSGLSDATIIIWNIEMGVMVGQPYRGHTGAVLSVIYSPDGTRIASGAIDRTVRIWDSATELLVHTLNGHKDSVSSLAFSSDGNNVVSASLDGAICTWDGETGNCLSILFEPDDLPVPVPVPHSQSYTAAHCISFSPNGDRLVSGCGPSIVVVDVRTMELISELDLPQSEQIIWIGYSLDGTDIISVSVPEEAPAQEAGDEYNPQRLNIIRVWRADPSPNHGQPAPNSTPHRWSYERDGRILSPEGFVMWIPPDLVPHLEAHMKLGSPSFSVPIVLSPNCFINLGDSDLFIGERWTKCYT</sequence>
<dbReference type="Pfam" id="PF24883">
    <property type="entry name" value="NPHP3_N"/>
    <property type="match status" value="1"/>
</dbReference>
<organism evidence="6 7">
    <name type="scientific">Rhizoctonia solani</name>
    <dbReference type="NCBI Taxonomy" id="456999"/>
    <lineage>
        <taxon>Eukaryota</taxon>
        <taxon>Fungi</taxon>
        <taxon>Dikarya</taxon>
        <taxon>Basidiomycota</taxon>
        <taxon>Agaricomycotina</taxon>
        <taxon>Agaricomycetes</taxon>
        <taxon>Cantharellales</taxon>
        <taxon>Ceratobasidiaceae</taxon>
        <taxon>Rhizoctonia</taxon>
    </lineage>
</organism>
<feature type="region of interest" description="Disordered" evidence="4">
    <location>
        <begin position="1"/>
        <end position="57"/>
    </location>
</feature>
<dbReference type="InterPro" id="IPR019775">
    <property type="entry name" value="WD40_repeat_CS"/>
</dbReference>
<dbReference type="InterPro" id="IPR020472">
    <property type="entry name" value="WD40_PAC1"/>
</dbReference>
<dbReference type="SMART" id="SM00320">
    <property type="entry name" value="WD40"/>
    <property type="match status" value="13"/>
</dbReference>
<dbReference type="PROSITE" id="PS50082">
    <property type="entry name" value="WD_REPEATS_2"/>
    <property type="match status" value="10"/>
</dbReference>
<dbReference type="InterPro" id="IPR056884">
    <property type="entry name" value="NPHP3-like_N"/>
</dbReference>
<reference evidence="6" key="1">
    <citation type="submission" date="2021-01" db="EMBL/GenBank/DDBJ databases">
        <authorList>
            <person name="Kaushik A."/>
        </authorList>
    </citation>
    <scope>NUCLEOTIDE SEQUENCE</scope>
    <source>
        <strain evidence="6">AG5</strain>
    </source>
</reference>
<evidence type="ECO:0000256" key="4">
    <source>
        <dbReference type="SAM" id="MobiDB-lite"/>
    </source>
</evidence>
<keyword evidence="1 3" id="KW-0853">WD repeat</keyword>
<dbReference type="SUPFAM" id="SSF50978">
    <property type="entry name" value="WD40 repeat-like"/>
    <property type="match status" value="2"/>
</dbReference>
<feature type="repeat" description="WD" evidence="3">
    <location>
        <begin position="883"/>
        <end position="924"/>
    </location>
</feature>
<feature type="repeat" description="WD" evidence="3">
    <location>
        <begin position="969"/>
        <end position="1010"/>
    </location>
</feature>
<dbReference type="InterPro" id="IPR015943">
    <property type="entry name" value="WD40/YVTN_repeat-like_dom_sf"/>
</dbReference>
<keyword evidence="2" id="KW-0677">Repeat</keyword>
<evidence type="ECO:0000313" key="7">
    <source>
        <dbReference type="Proteomes" id="UP000663827"/>
    </source>
</evidence>
<dbReference type="InterPro" id="IPR001680">
    <property type="entry name" value="WD40_rpt"/>
</dbReference>
<dbReference type="PROSITE" id="PS00678">
    <property type="entry name" value="WD_REPEATS_1"/>
    <property type="match status" value="5"/>
</dbReference>
<dbReference type="InterPro" id="IPR036322">
    <property type="entry name" value="WD40_repeat_dom_sf"/>
</dbReference>
<feature type="repeat" description="WD" evidence="3">
    <location>
        <begin position="1313"/>
        <end position="1354"/>
    </location>
</feature>
<dbReference type="PANTHER" id="PTHR19848:SF8">
    <property type="entry name" value="F-BOX AND WD REPEAT DOMAIN CONTAINING 7"/>
    <property type="match status" value="1"/>
</dbReference>
<evidence type="ECO:0000259" key="5">
    <source>
        <dbReference type="Pfam" id="PF24883"/>
    </source>
</evidence>
<name>A0A8H3HV55_9AGAM</name>
<dbReference type="Pfam" id="PF00400">
    <property type="entry name" value="WD40"/>
    <property type="match status" value="10"/>
</dbReference>
<feature type="repeat" description="WD" evidence="3">
    <location>
        <begin position="1054"/>
        <end position="1087"/>
    </location>
</feature>
<dbReference type="PROSITE" id="PS50294">
    <property type="entry name" value="WD_REPEATS_REGION"/>
    <property type="match status" value="7"/>
</dbReference>
<evidence type="ECO:0000256" key="1">
    <source>
        <dbReference type="ARBA" id="ARBA00022574"/>
    </source>
</evidence>
<dbReference type="PRINTS" id="PR00320">
    <property type="entry name" value="GPROTEINBRPT"/>
</dbReference>
<dbReference type="Proteomes" id="UP000663827">
    <property type="component" value="Unassembled WGS sequence"/>
</dbReference>
<feature type="repeat" description="WD" evidence="3">
    <location>
        <begin position="1011"/>
        <end position="1052"/>
    </location>
</feature>
<dbReference type="EMBL" id="CAJNJQ010000775">
    <property type="protein sequence ID" value="CAE7099359.1"/>
    <property type="molecule type" value="Genomic_DNA"/>
</dbReference>
<gene>
    <name evidence="6" type="ORF">RDB_LOCUS39354</name>
</gene>
<proteinExistence type="predicted"/>
<feature type="repeat" description="WD" evidence="3">
    <location>
        <begin position="926"/>
        <end position="967"/>
    </location>
</feature>
<feature type="repeat" description="WD" evidence="3">
    <location>
        <begin position="1228"/>
        <end position="1269"/>
    </location>
</feature>
<comment type="caution">
    <text evidence="6">The sequence shown here is derived from an EMBL/GenBank/DDBJ whole genome shotgun (WGS) entry which is preliminary data.</text>
</comment>
<dbReference type="PANTHER" id="PTHR19848">
    <property type="entry name" value="WD40 REPEAT PROTEIN"/>
    <property type="match status" value="1"/>
</dbReference>
<evidence type="ECO:0000256" key="3">
    <source>
        <dbReference type="PROSITE-ProRule" id="PRU00221"/>
    </source>
</evidence>
<dbReference type="CDD" id="cd00200">
    <property type="entry name" value="WD40"/>
    <property type="match status" value="2"/>
</dbReference>
<accession>A0A8H3HV55</accession>
<feature type="domain" description="Nephrocystin 3-like N-terminal" evidence="5">
    <location>
        <begin position="289"/>
        <end position="445"/>
    </location>
</feature>
<feature type="compositionally biased region" description="Polar residues" evidence="4">
    <location>
        <begin position="48"/>
        <end position="57"/>
    </location>
</feature>